<dbReference type="InterPro" id="IPR002563">
    <property type="entry name" value="Flavin_Rdtase-like_dom"/>
</dbReference>
<dbReference type="GO" id="GO:0042602">
    <property type="term" value="F:riboflavin reductase (NADPH) activity"/>
    <property type="evidence" value="ECO:0007669"/>
    <property type="project" value="TreeGrafter"/>
</dbReference>
<dbReference type="InterPro" id="IPR050268">
    <property type="entry name" value="NADH-dep_flavin_reductase"/>
</dbReference>
<sequence>MVTPAEFKAVFRNYPAGVAVITADAGDGPVGLTATSVISVSAEPPLLVFSLASSSSATAALRRADTVVVHLLGAAQLDVAKVFATSAIDRFADTSLWDRLPTGEPYLVGAATWLRGRIVNQMSAGSSVVLAAQAVETHAAIPADVDEEPPLVYHNRTWHGLTHRSKIA</sequence>
<dbReference type="GO" id="GO:0010181">
    <property type="term" value="F:FMN binding"/>
    <property type="evidence" value="ECO:0007669"/>
    <property type="project" value="InterPro"/>
</dbReference>
<dbReference type="Gene3D" id="2.30.110.10">
    <property type="entry name" value="Electron Transport, Fmn-binding Protein, Chain A"/>
    <property type="match status" value="1"/>
</dbReference>
<dbReference type="PANTHER" id="PTHR30466">
    <property type="entry name" value="FLAVIN REDUCTASE"/>
    <property type="match status" value="1"/>
</dbReference>
<gene>
    <name evidence="3" type="ORF">GB882_10795</name>
</gene>
<keyword evidence="4" id="KW-1185">Reference proteome</keyword>
<dbReference type="Pfam" id="PF01613">
    <property type="entry name" value="Flavin_Reduct"/>
    <property type="match status" value="1"/>
</dbReference>
<reference evidence="3 4" key="1">
    <citation type="submission" date="2019-10" db="EMBL/GenBank/DDBJ databases">
        <title>Georgenia wutianyii sp. nov. and Georgenia yuyongxinii sp. nov. isolated from plateau pika (Ochotona curzoniae) in the Qinghai-Tibet plateau of China.</title>
        <authorList>
            <person name="Tian Z."/>
        </authorList>
    </citation>
    <scope>NUCLEOTIDE SEQUENCE [LARGE SCALE GENOMIC DNA]</scope>
    <source>
        <strain evidence="3 4">JCM 15130</strain>
    </source>
</reference>
<evidence type="ECO:0000313" key="3">
    <source>
        <dbReference type="EMBL" id="MPV89155.1"/>
    </source>
</evidence>
<dbReference type="EMBL" id="WHPD01002330">
    <property type="protein sequence ID" value="MPV89155.1"/>
    <property type="molecule type" value="Genomic_DNA"/>
</dbReference>
<protein>
    <submittedName>
        <fullName evidence="3">Flavin reductase</fullName>
    </submittedName>
</protein>
<evidence type="ECO:0000256" key="1">
    <source>
        <dbReference type="ARBA" id="ARBA00023002"/>
    </source>
</evidence>
<dbReference type="GO" id="GO:0006208">
    <property type="term" value="P:pyrimidine nucleobase catabolic process"/>
    <property type="evidence" value="ECO:0007669"/>
    <property type="project" value="TreeGrafter"/>
</dbReference>
<dbReference type="PANTHER" id="PTHR30466:SF1">
    <property type="entry name" value="FMN REDUCTASE (NADH) RUTF"/>
    <property type="match status" value="1"/>
</dbReference>
<dbReference type="InterPro" id="IPR012349">
    <property type="entry name" value="Split_barrel_FMN-bd"/>
</dbReference>
<dbReference type="OrthoDB" id="8901155at2"/>
<dbReference type="SMART" id="SM00903">
    <property type="entry name" value="Flavin_Reduct"/>
    <property type="match status" value="1"/>
</dbReference>
<keyword evidence="1" id="KW-0560">Oxidoreductase</keyword>
<name>A0A7J9UX02_9MICO</name>
<accession>A0A7J9UX02</accession>
<evidence type="ECO:0000313" key="4">
    <source>
        <dbReference type="Proteomes" id="UP000429644"/>
    </source>
</evidence>
<comment type="caution">
    <text evidence="3">The sequence shown here is derived from an EMBL/GenBank/DDBJ whole genome shotgun (WGS) entry which is preliminary data.</text>
</comment>
<evidence type="ECO:0000259" key="2">
    <source>
        <dbReference type="SMART" id="SM00903"/>
    </source>
</evidence>
<dbReference type="SUPFAM" id="SSF50475">
    <property type="entry name" value="FMN-binding split barrel"/>
    <property type="match status" value="1"/>
</dbReference>
<feature type="domain" description="Flavin reductase like" evidence="2">
    <location>
        <begin position="11"/>
        <end position="160"/>
    </location>
</feature>
<organism evidence="3 4">
    <name type="scientific">Georgenia ruanii</name>
    <dbReference type="NCBI Taxonomy" id="348442"/>
    <lineage>
        <taxon>Bacteria</taxon>
        <taxon>Bacillati</taxon>
        <taxon>Actinomycetota</taxon>
        <taxon>Actinomycetes</taxon>
        <taxon>Micrococcales</taxon>
        <taxon>Bogoriellaceae</taxon>
        <taxon>Georgenia</taxon>
    </lineage>
</organism>
<dbReference type="Proteomes" id="UP000429644">
    <property type="component" value="Unassembled WGS sequence"/>
</dbReference>
<proteinExistence type="predicted"/>
<dbReference type="AlphaFoldDB" id="A0A7J9UX02"/>